<accession>A0ABP4A573</accession>
<sequence length="62" mass="6611">MVLQGGRPQNSGNLHPVLGELELYAQRLVDPDEGQELLVFVAEPGTPSAEKLQSLETVTAAP</sequence>
<dbReference type="InterPro" id="IPR041413">
    <property type="entry name" value="MLTR_LBD"/>
</dbReference>
<gene>
    <name evidence="2" type="ORF">GCM10009554_14210</name>
</gene>
<keyword evidence="3" id="KW-1185">Reference proteome</keyword>
<dbReference type="Pfam" id="PF17765">
    <property type="entry name" value="MLTR_LBD"/>
    <property type="match status" value="1"/>
</dbReference>
<feature type="domain" description="MmyB-like transcription regulator ligand binding" evidence="1">
    <location>
        <begin position="15"/>
        <end position="55"/>
    </location>
</feature>
<proteinExistence type="predicted"/>
<reference evidence="3" key="1">
    <citation type="journal article" date="2019" name="Int. J. Syst. Evol. Microbiol.">
        <title>The Global Catalogue of Microorganisms (GCM) 10K type strain sequencing project: providing services to taxonomists for standard genome sequencing and annotation.</title>
        <authorList>
            <consortium name="The Broad Institute Genomics Platform"/>
            <consortium name="The Broad Institute Genome Sequencing Center for Infectious Disease"/>
            <person name="Wu L."/>
            <person name="Ma J."/>
        </authorList>
    </citation>
    <scope>NUCLEOTIDE SEQUENCE [LARGE SCALE GENOMIC DNA]</scope>
    <source>
        <strain evidence="3">JCM 10977</strain>
    </source>
</reference>
<protein>
    <recommendedName>
        <fullName evidence="1">MmyB-like transcription regulator ligand binding domain-containing protein</fullName>
    </recommendedName>
</protein>
<evidence type="ECO:0000313" key="3">
    <source>
        <dbReference type="Proteomes" id="UP001500542"/>
    </source>
</evidence>
<comment type="caution">
    <text evidence="2">The sequence shown here is derived from an EMBL/GenBank/DDBJ whole genome shotgun (WGS) entry which is preliminary data.</text>
</comment>
<dbReference type="EMBL" id="BAAAHK010000003">
    <property type="protein sequence ID" value="GAA0930755.1"/>
    <property type="molecule type" value="Genomic_DNA"/>
</dbReference>
<dbReference type="Proteomes" id="UP001500542">
    <property type="component" value="Unassembled WGS sequence"/>
</dbReference>
<evidence type="ECO:0000259" key="1">
    <source>
        <dbReference type="Pfam" id="PF17765"/>
    </source>
</evidence>
<dbReference type="RefSeq" id="WP_343966074.1">
    <property type="nucleotide sequence ID" value="NZ_BAAAHK010000003.1"/>
</dbReference>
<name>A0ABP4A573_9ACTN</name>
<evidence type="ECO:0000313" key="2">
    <source>
        <dbReference type="EMBL" id="GAA0930755.1"/>
    </source>
</evidence>
<organism evidence="2 3">
    <name type="scientific">Kribbella koreensis</name>
    <dbReference type="NCBI Taxonomy" id="57909"/>
    <lineage>
        <taxon>Bacteria</taxon>
        <taxon>Bacillati</taxon>
        <taxon>Actinomycetota</taxon>
        <taxon>Actinomycetes</taxon>
        <taxon>Propionibacteriales</taxon>
        <taxon>Kribbellaceae</taxon>
        <taxon>Kribbella</taxon>
    </lineage>
</organism>